<dbReference type="Proteomes" id="UP000221165">
    <property type="component" value="Unassembled WGS sequence"/>
</dbReference>
<feature type="non-terminal residue" evidence="1">
    <location>
        <position position="1"/>
    </location>
</feature>
<keyword evidence="2" id="KW-1185">Reference proteome</keyword>
<dbReference type="AlphaFoldDB" id="A0A2C6KAJ6"/>
<gene>
    <name evidence="1" type="ORF">CSUI_008226</name>
</gene>
<protein>
    <submittedName>
        <fullName evidence="1">Uncharacterized protein</fullName>
    </submittedName>
</protein>
<sequence length="27" mass="2945">TVHFSPKSYPDPLFSLLLAAPPSISLF</sequence>
<proteinExistence type="predicted"/>
<evidence type="ECO:0000313" key="2">
    <source>
        <dbReference type="Proteomes" id="UP000221165"/>
    </source>
</evidence>
<comment type="caution">
    <text evidence="1">The sequence shown here is derived from an EMBL/GenBank/DDBJ whole genome shotgun (WGS) entry which is preliminary data.</text>
</comment>
<evidence type="ECO:0000313" key="1">
    <source>
        <dbReference type="EMBL" id="PHJ17950.1"/>
    </source>
</evidence>
<reference evidence="1 2" key="1">
    <citation type="journal article" date="2017" name="Int. J. Parasitol.">
        <title>The genome of the protozoan parasite Cystoisospora suis and a reverse vaccinology approach to identify vaccine candidates.</title>
        <authorList>
            <person name="Palmieri N."/>
            <person name="Shrestha A."/>
            <person name="Ruttkowski B."/>
            <person name="Beck T."/>
            <person name="Vogl C."/>
            <person name="Tomley F."/>
            <person name="Blake D.P."/>
            <person name="Joachim A."/>
        </authorList>
    </citation>
    <scope>NUCLEOTIDE SEQUENCE [LARGE SCALE GENOMIC DNA]</scope>
    <source>
        <strain evidence="1 2">Wien I</strain>
    </source>
</reference>
<name>A0A2C6KAJ6_9APIC</name>
<organism evidence="1 2">
    <name type="scientific">Cystoisospora suis</name>
    <dbReference type="NCBI Taxonomy" id="483139"/>
    <lineage>
        <taxon>Eukaryota</taxon>
        <taxon>Sar</taxon>
        <taxon>Alveolata</taxon>
        <taxon>Apicomplexa</taxon>
        <taxon>Conoidasida</taxon>
        <taxon>Coccidia</taxon>
        <taxon>Eucoccidiorida</taxon>
        <taxon>Eimeriorina</taxon>
        <taxon>Sarcocystidae</taxon>
        <taxon>Cystoisospora</taxon>
    </lineage>
</organism>
<accession>A0A2C6KAJ6</accession>
<dbReference type="VEuPathDB" id="ToxoDB:CSUI_008226"/>
<dbReference type="EMBL" id="MIGC01004553">
    <property type="protein sequence ID" value="PHJ17950.1"/>
    <property type="molecule type" value="Genomic_DNA"/>
</dbReference>